<gene>
    <name evidence="2" type="ORF">NOCA1190150</name>
</gene>
<evidence type="ECO:0000313" key="2">
    <source>
        <dbReference type="EMBL" id="CUR59885.1"/>
    </source>
</evidence>
<proteinExistence type="predicted"/>
<reference evidence="2" key="1">
    <citation type="submission" date="2015-08" db="EMBL/GenBank/DDBJ databases">
        <authorList>
            <person name="Babu N.S."/>
            <person name="Beckwith C.J."/>
            <person name="Beseler K.G."/>
            <person name="Brison A."/>
            <person name="Carone J.V."/>
            <person name="Caskin T.P."/>
            <person name="Diamond M."/>
            <person name="Durham M.E."/>
            <person name="Foxe J.M."/>
            <person name="Go M."/>
            <person name="Henderson B.A."/>
            <person name="Jones I.B."/>
            <person name="McGettigan J.A."/>
            <person name="Micheletti S.J."/>
            <person name="Nasrallah M.E."/>
            <person name="Ortiz D."/>
            <person name="Piller C.R."/>
            <person name="Privatt S.R."/>
            <person name="Schneider S.L."/>
            <person name="Sharp S."/>
            <person name="Smith T.C."/>
            <person name="Stanton J.D."/>
            <person name="Ullery H.E."/>
            <person name="Wilson R.J."/>
            <person name="Serrano M.G."/>
            <person name="Buck G."/>
            <person name="Lee V."/>
            <person name="Wang Y."/>
            <person name="Carvalho R."/>
            <person name="Voegtly L."/>
            <person name="Shi R."/>
            <person name="Duckworth R."/>
            <person name="Johnson A."/>
            <person name="Loviza R."/>
            <person name="Walstead R."/>
            <person name="Shah Z."/>
            <person name="Kiflezghi M."/>
            <person name="Wade K."/>
            <person name="Ball S.L."/>
            <person name="Bradley K.W."/>
            <person name="Asai D.J."/>
            <person name="Bowman C.A."/>
            <person name="Russell D.A."/>
            <person name="Pope W.H."/>
            <person name="Jacobs-Sera D."/>
            <person name="Hendrix R.W."/>
            <person name="Hatfull G.F."/>
        </authorList>
    </citation>
    <scope>NUCLEOTIDE SEQUENCE</scope>
</reference>
<protein>
    <submittedName>
        <fullName evidence="2">Uncharacterized protein</fullName>
    </submittedName>
</protein>
<feature type="region of interest" description="Disordered" evidence="1">
    <location>
        <begin position="32"/>
        <end position="54"/>
    </location>
</feature>
<evidence type="ECO:0000256" key="1">
    <source>
        <dbReference type="SAM" id="MobiDB-lite"/>
    </source>
</evidence>
<dbReference type="AlphaFoldDB" id="A0A2P2CD44"/>
<dbReference type="PROSITE" id="PS51257">
    <property type="entry name" value="PROKAR_LIPOPROTEIN"/>
    <property type="match status" value="1"/>
</dbReference>
<name>A0A2P2CD44_9ZZZZ</name>
<feature type="compositionally biased region" description="Low complexity" evidence="1">
    <location>
        <begin position="38"/>
        <end position="54"/>
    </location>
</feature>
<dbReference type="EMBL" id="CZKB01000011">
    <property type="protein sequence ID" value="CUR59885.1"/>
    <property type="molecule type" value="Genomic_DNA"/>
</dbReference>
<accession>A0A2P2CD44</accession>
<sequence>MDPRRLLPVLAAVAAACVVATLVVGVARPGTAPEVSQGASAAPRTPAGGAGAAPGPATVLAQWDGRRAEAWASGDPRRLRSLYAAGSRTGDADVRLLRHYLARGLRVEGLTTQVLALDVVRRSSRRLVLDVTDRVSGGAAVGGPMPVALPADRASSRRVVLVRTGERWLVAEALDRTG</sequence>
<organism evidence="2">
    <name type="scientific">metagenome</name>
    <dbReference type="NCBI Taxonomy" id="256318"/>
    <lineage>
        <taxon>unclassified sequences</taxon>
        <taxon>metagenomes</taxon>
    </lineage>
</organism>